<dbReference type="PANTHER" id="PTHR34406:SF1">
    <property type="entry name" value="PROTEIN YCEI"/>
    <property type="match status" value="1"/>
</dbReference>
<feature type="signal peptide" evidence="1">
    <location>
        <begin position="1"/>
        <end position="28"/>
    </location>
</feature>
<dbReference type="EMBL" id="JBAKIA010000015">
    <property type="protein sequence ID" value="MEJ8476146.1"/>
    <property type="molecule type" value="Genomic_DNA"/>
</dbReference>
<dbReference type="Gene3D" id="2.40.128.110">
    <property type="entry name" value="Lipid/polyisoprenoid-binding, YceI-like"/>
    <property type="match status" value="1"/>
</dbReference>
<keyword evidence="4" id="KW-1185">Reference proteome</keyword>
<protein>
    <submittedName>
        <fullName evidence="3">YceI family protein</fullName>
    </submittedName>
</protein>
<evidence type="ECO:0000259" key="2">
    <source>
        <dbReference type="SMART" id="SM00867"/>
    </source>
</evidence>
<evidence type="ECO:0000313" key="3">
    <source>
        <dbReference type="EMBL" id="MEJ8476146.1"/>
    </source>
</evidence>
<dbReference type="RefSeq" id="WP_340276521.1">
    <property type="nucleotide sequence ID" value="NZ_JBAKIA010000015.1"/>
</dbReference>
<keyword evidence="1" id="KW-0732">Signal</keyword>
<comment type="caution">
    <text evidence="3">The sequence shown here is derived from an EMBL/GenBank/DDBJ whole genome shotgun (WGS) entry which is preliminary data.</text>
</comment>
<dbReference type="SMART" id="SM00867">
    <property type="entry name" value="YceI"/>
    <property type="match status" value="1"/>
</dbReference>
<dbReference type="Proteomes" id="UP001385499">
    <property type="component" value="Unassembled WGS sequence"/>
</dbReference>
<proteinExistence type="predicted"/>
<reference evidence="3 4" key="1">
    <citation type="submission" date="2024-02" db="EMBL/GenBank/DDBJ databases">
        <title>Roseibium algae sp. nov., isolated from marine alga (Grateloupia sp.), showing potential in myo-inositol conversion.</title>
        <authorList>
            <person name="Wang Y."/>
        </authorList>
    </citation>
    <scope>NUCLEOTIDE SEQUENCE [LARGE SCALE GENOMIC DNA]</scope>
    <source>
        <strain evidence="3 4">H3510</strain>
    </source>
</reference>
<dbReference type="SUPFAM" id="SSF101874">
    <property type="entry name" value="YceI-like"/>
    <property type="match status" value="1"/>
</dbReference>
<feature type="chain" id="PRO_5046631091" evidence="1">
    <location>
        <begin position="29"/>
        <end position="189"/>
    </location>
</feature>
<evidence type="ECO:0000313" key="4">
    <source>
        <dbReference type="Proteomes" id="UP001385499"/>
    </source>
</evidence>
<dbReference type="InterPro" id="IPR007372">
    <property type="entry name" value="Lipid/polyisoprenoid-bd_YceI"/>
</dbReference>
<name>A0ABU8TQZ8_9HYPH</name>
<dbReference type="PANTHER" id="PTHR34406">
    <property type="entry name" value="PROTEIN YCEI"/>
    <property type="match status" value="1"/>
</dbReference>
<feature type="domain" description="Lipid/polyisoprenoid-binding YceI-like" evidence="2">
    <location>
        <begin position="30"/>
        <end position="188"/>
    </location>
</feature>
<dbReference type="InterPro" id="IPR036761">
    <property type="entry name" value="TTHA0802/YceI-like_sf"/>
</dbReference>
<accession>A0ABU8TQZ8</accession>
<organism evidence="3 4">
    <name type="scientific">Roseibium algae</name>
    <dbReference type="NCBI Taxonomy" id="3123038"/>
    <lineage>
        <taxon>Bacteria</taxon>
        <taxon>Pseudomonadati</taxon>
        <taxon>Pseudomonadota</taxon>
        <taxon>Alphaproteobacteria</taxon>
        <taxon>Hyphomicrobiales</taxon>
        <taxon>Stappiaceae</taxon>
        <taxon>Roseibium</taxon>
    </lineage>
</organism>
<evidence type="ECO:0000256" key="1">
    <source>
        <dbReference type="SAM" id="SignalP"/>
    </source>
</evidence>
<sequence>MTLSTLRRSFAALALGLAAALASAPTFAASWTVDKDASSIGFEVQQGDAALTGSFGSWTADINLDPDNIDAATISATIDTGSAATGNSQFDGMLPSPDWFSVEAFPAATFSSDNVTSVGGNAYQAAGTLTIRDISQPVTLDFTLDIDGDTAVAKGTATVERIAYQVGASVSPAQVGESVAITLNLKATR</sequence>
<gene>
    <name evidence="3" type="ORF">V6575_18800</name>
</gene>
<dbReference type="Pfam" id="PF04264">
    <property type="entry name" value="YceI"/>
    <property type="match status" value="1"/>
</dbReference>